<evidence type="ECO:0000313" key="4">
    <source>
        <dbReference type="EMBL" id="EIE19629.1"/>
    </source>
</evidence>
<feature type="non-terminal residue" evidence="4">
    <location>
        <position position="1"/>
    </location>
</feature>
<dbReference type="InterPro" id="IPR022796">
    <property type="entry name" value="Chloroa_b-bind"/>
</dbReference>
<comment type="caution">
    <text evidence="4">The sequence shown here is derived from an EMBL/GenBank/DDBJ whole genome shotgun (WGS) entry which is preliminary data.</text>
</comment>
<accession>I0YML0</accession>
<evidence type="ECO:0000313" key="5">
    <source>
        <dbReference type="Proteomes" id="UP000007264"/>
    </source>
</evidence>
<evidence type="ECO:0000256" key="2">
    <source>
        <dbReference type="ARBA" id="ARBA00022528"/>
    </source>
</evidence>
<keyword evidence="5" id="KW-1185">Reference proteome</keyword>
<reference evidence="4 5" key="1">
    <citation type="journal article" date="2012" name="Genome Biol.">
        <title>The genome of the polar eukaryotic microalga coccomyxa subellipsoidea reveals traits of cold adaptation.</title>
        <authorList>
            <person name="Blanc G."/>
            <person name="Agarkova I."/>
            <person name="Grimwood J."/>
            <person name="Kuo A."/>
            <person name="Brueggeman A."/>
            <person name="Dunigan D."/>
            <person name="Gurnon J."/>
            <person name="Ladunga I."/>
            <person name="Lindquist E."/>
            <person name="Lucas S."/>
            <person name="Pangilinan J."/>
            <person name="Proschold T."/>
            <person name="Salamov A."/>
            <person name="Schmutz J."/>
            <person name="Weeks D."/>
            <person name="Yamada T."/>
            <person name="Claverie J.M."/>
            <person name="Grigoriev I."/>
            <person name="Van Etten J."/>
            <person name="Lomsadze A."/>
            <person name="Borodovsky M."/>
        </authorList>
    </citation>
    <scope>NUCLEOTIDE SEQUENCE [LARGE SCALE GENOMIC DNA]</scope>
    <source>
        <strain evidence="4 5">C-169</strain>
    </source>
</reference>
<dbReference type="KEGG" id="csl:COCSUDRAFT_19247"/>
<evidence type="ECO:0000256" key="1">
    <source>
        <dbReference type="ARBA" id="ARBA00004229"/>
    </source>
</evidence>
<dbReference type="STRING" id="574566.I0YML0"/>
<dbReference type="AlphaFoldDB" id="I0YML0"/>
<dbReference type="GeneID" id="17037601"/>
<keyword evidence="3" id="KW-0934">Plastid</keyword>
<dbReference type="Gene3D" id="1.10.3460.10">
    <property type="entry name" value="Chlorophyll a/b binding protein domain"/>
    <property type="match status" value="1"/>
</dbReference>
<organism evidence="4 5">
    <name type="scientific">Coccomyxa subellipsoidea (strain C-169)</name>
    <name type="common">Green microalga</name>
    <dbReference type="NCBI Taxonomy" id="574566"/>
    <lineage>
        <taxon>Eukaryota</taxon>
        <taxon>Viridiplantae</taxon>
        <taxon>Chlorophyta</taxon>
        <taxon>core chlorophytes</taxon>
        <taxon>Trebouxiophyceae</taxon>
        <taxon>Trebouxiophyceae incertae sedis</taxon>
        <taxon>Coccomyxaceae</taxon>
        <taxon>Coccomyxa</taxon>
        <taxon>Coccomyxa subellipsoidea</taxon>
    </lineage>
</organism>
<proteinExistence type="predicted"/>
<dbReference type="OrthoDB" id="48883at2759"/>
<sequence>VSLGFTKSNELFVSRAAMIGVATSIIGELLTGKGALQQLGFETGLPIQELDGIVLFIIAFNLIAALLPAKGTFVPDEEELTPRPKGALQDSKVSLVTPGKFFGIKGLGFTKANELFAGRLAQLGFAASLIGEGLTGKGILGQLNVETGIPLKDVDAVLLVFGVILPFLAAINEGSGKFVDED</sequence>
<comment type="subcellular location">
    <subcellularLocation>
        <location evidence="1">Plastid</location>
        <location evidence="1">Chloroplast</location>
    </subcellularLocation>
</comment>
<name>I0YML0_COCSC</name>
<dbReference type="eggNOG" id="ENOG502QTMT">
    <property type="taxonomic scope" value="Eukaryota"/>
</dbReference>
<evidence type="ECO:0000256" key="3">
    <source>
        <dbReference type="ARBA" id="ARBA00022640"/>
    </source>
</evidence>
<dbReference type="EMBL" id="AGSI01000018">
    <property type="protein sequence ID" value="EIE19629.1"/>
    <property type="molecule type" value="Genomic_DNA"/>
</dbReference>
<dbReference type="Pfam" id="PF00504">
    <property type="entry name" value="Chloroa_b-bind"/>
    <property type="match status" value="1"/>
</dbReference>
<keyword evidence="2" id="KW-0150">Chloroplast</keyword>
<dbReference type="Proteomes" id="UP000007264">
    <property type="component" value="Unassembled WGS sequence"/>
</dbReference>
<dbReference type="SUPFAM" id="SSF103511">
    <property type="entry name" value="Chlorophyll a-b binding protein"/>
    <property type="match status" value="2"/>
</dbReference>
<protein>
    <submittedName>
        <fullName evidence="4">Uncharacterized protein</fullName>
    </submittedName>
</protein>
<dbReference type="RefSeq" id="XP_005644173.1">
    <property type="nucleotide sequence ID" value="XM_005644116.1"/>
</dbReference>
<dbReference type="GO" id="GO:0009507">
    <property type="term" value="C:chloroplast"/>
    <property type="evidence" value="ECO:0007669"/>
    <property type="project" value="UniProtKB-SubCell"/>
</dbReference>
<gene>
    <name evidence="4" type="ORF">COCSUDRAFT_19247</name>
</gene>